<dbReference type="CDD" id="cd19501">
    <property type="entry name" value="RecA-like_FtsH"/>
    <property type="match status" value="1"/>
</dbReference>
<comment type="similarity">
    <text evidence="14 15">In the central section; belongs to the AAA ATPase family.</text>
</comment>
<dbReference type="InterPro" id="IPR003593">
    <property type="entry name" value="AAA+_ATPase"/>
</dbReference>
<comment type="subcellular location">
    <subcellularLocation>
        <location evidence="15">Cell membrane</location>
        <topology evidence="15">Multi-pass membrane protein</topology>
        <orientation evidence="15">Cytoplasmic side</orientation>
    </subcellularLocation>
    <subcellularLocation>
        <location evidence="1">Membrane</location>
    </subcellularLocation>
</comment>
<dbReference type="GO" id="GO:0008270">
    <property type="term" value="F:zinc ion binding"/>
    <property type="evidence" value="ECO:0007669"/>
    <property type="project" value="UniProtKB-UniRule"/>
</dbReference>
<dbReference type="Pfam" id="PF01434">
    <property type="entry name" value="Peptidase_M41"/>
    <property type="match status" value="1"/>
</dbReference>
<dbReference type="EMBL" id="BMXR01000010">
    <property type="protein sequence ID" value="GGX65856.1"/>
    <property type="molecule type" value="Genomic_DNA"/>
</dbReference>
<evidence type="ECO:0000256" key="3">
    <source>
        <dbReference type="ARBA" id="ARBA00022475"/>
    </source>
</evidence>
<keyword evidence="7 15" id="KW-0547">Nucleotide-binding</keyword>
<keyword evidence="6 15" id="KW-0479">Metal-binding</keyword>
<dbReference type="Gene3D" id="1.20.58.760">
    <property type="entry name" value="Peptidase M41"/>
    <property type="match status" value="1"/>
</dbReference>
<dbReference type="InterPro" id="IPR005936">
    <property type="entry name" value="FtsH"/>
</dbReference>
<keyword evidence="12 15" id="KW-0482">Metalloprotease</keyword>
<dbReference type="GO" id="GO:0005886">
    <property type="term" value="C:plasma membrane"/>
    <property type="evidence" value="ECO:0007669"/>
    <property type="project" value="UniProtKB-SubCell"/>
</dbReference>
<keyword evidence="8 15" id="KW-0378">Hydrolase</keyword>
<keyword evidence="11 15" id="KW-1133">Transmembrane helix</keyword>
<evidence type="ECO:0000256" key="10">
    <source>
        <dbReference type="ARBA" id="ARBA00022840"/>
    </source>
</evidence>
<dbReference type="EC" id="3.4.24.-" evidence="15"/>
<evidence type="ECO:0000256" key="2">
    <source>
        <dbReference type="ARBA" id="ARBA00010044"/>
    </source>
</evidence>
<dbReference type="NCBIfam" id="TIGR01241">
    <property type="entry name" value="FtsH_fam"/>
    <property type="match status" value="1"/>
</dbReference>
<sequence length="640" mass="71684">MKRRDEHPEPHGREGQDPFQERKRDPDRSYQKSIQQGALFVWLALGLLLVFYYLGADDQQNTTQLQYSEFLQAVDSGQVAEVTLRGQDIEGRFTEAGVQARGDNVTPSFTTLRPDVEDARLLERLEQQDVTIVAQPTEPAWWLQILVRALPWILILGLLFWLWNRMAQRAMSGQGGLFNFGRYKARKVRKEDSDVRLDQVAGADSAKQEITEVIEFLKDPEHFQRLGADIPRGMLLMGPPGTGKTLMARAVAGEANVPFYSISGSEFIEMFVGVGASRVRDMFKEARENAPAVIFIDELDAIGRTRGAGMGGGHDEREQTLNQILSQMDGFDSQEPVVVLAATNRPDVLDPALLRPGRFDRKITMDRPDRKAREAILGVHTKKIPLADDVELHHLAEITTGFSGADLANLVNEAALMAGRNNQDRVDWSCFTQARDRLMLGQARDTVLSDRERHIVSYHESGHALLAYLLPNADPVEKVTVIPRTHTLGVTAQVPREDRYNFGEAYLRDRIAVMFGGRLAESIEFGEVSTGAENDLKQATDLARRMVARWGMSERIGPAAFAESEDHVFLGKEMAKGREHSEATATLIDQEIETLLKDIEAEARDLLKRNEHKLKALAEALEKQETLEASDVERILEQAA</sequence>
<dbReference type="FunFam" id="1.20.58.760:FF:000001">
    <property type="entry name" value="ATP-dependent zinc metalloprotease FtsH"/>
    <property type="match status" value="1"/>
</dbReference>
<evidence type="ECO:0000259" key="19">
    <source>
        <dbReference type="SMART" id="SM00382"/>
    </source>
</evidence>
<dbReference type="FunFam" id="3.40.50.300:FF:000001">
    <property type="entry name" value="ATP-dependent zinc metalloprotease FtsH"/>
    <property type="match status" value="1"/>
</dbReference>
<dbReference type="Pfam" id="PF00004">
    <property type="entry name" value="AAA"/>
    <property type="match status" value="1"/>
</dbReference>
<comment type="caution">
    <text evidence="20">The sequence shown here is derived from an EMBL/GenBank/DDBJ whole genome shotgun (WGS) entry which is preliminary data.</text>
</comment>
<evidence type="ECO:0000256" key="13">
    <source>
        <dbReference type="ARBA" id="ARBA00023136"/>
    </source>
</evidence>
<keyword evidence="5 15" id="KW-0812">Transmembrane</keyword>
<dbReference type="HAMAP" id="MF_01458">
    <property type="entry name" value="FtsH"/>
    <property type="match status" value="1"/>
</dbReference>
<feature type="coiled-coil region" evidence="17">
    <location>
        <begin position="589"/>
        <end position="627"/>
    </location>
</feature>
<keyword evidence="21" id="KW-1185">Reference proteome</keyword>
<feature type="binding site" evidence="15">
    <location>
        <position position="535"/>
    </location>
    <ligand>
        <name>Zn(2+)</name>
        <dbReference type="ChEBI" id="CHEBI:29105"/>
        <note>catalytic</note>
    </ligand>
</feature>
<feature type="active site" evidence="15">
    <location>
        <position position="460"/>
    </location>
</feature>
<evidence type="ECO:0000256" key="15">
    <source>
        <dbReference type="HAMAP-Rule" id="MF_01458"/>
    </source>
</evidence>
<evidence type="ECO:0000256" key="1">
    <source>
        <dbReference type="ARBA" id="ARBA00004370"/>
    </source>
</evidence>
<evidence type="ECO:0000313" key="21">
    <source>
        <dbReference type="Proteomes" id="UP000626148"/>
    </source>
</evidence>
<keyword evidence="4 15" id="KW-0645">Protease</keyword>
<dbReference type="GO" id="GO:0006508">
    <property type="term" value="P:proteolysis"/>
    <property type="evidence" value="ECO:0007669"/>
    <property type="project" value="UniProtKB-KW"/>
</dbReference>
<dbReference type="Gene3D" id="3.30.720.210">
    <property type="match status" value="1"/>
</dbReference>
<dbReference type="SUPFAM" id="SSF52540">
    <property type="entry name" value="P-loop containing nucleoside triphosphate hydrolases"/>
    <property type="match status" value="1"/>
</dbReference>
<feature type="domain" description="AAA+ ATPase" evidence="19">
    <location>
        <begin position="230"/>
        <end position="369"/>
    </location>
</feature>
<evidence type="ECO:0000256" key="4">
    <source>
        <dbReference type="ARBA" id="ARBA00022670"/>
    </source>
</evidence>
<keyword evidence="9 15" id="KW-0862">Zinc</keyword>
<evidence type="ECO:0000256" key="5">
    <source>
        <dbReference type="ARBA" id="ARBA00022692"/>
    </source>
</evidence>
<dbReference type="GO" id="GO:0004176">
    <property type="term" value="F:ATP-dependent peptidase activity"/>
    <property type="evidence" value="ECO:0007669"/>
    <property type="project" value="InterPro"/>
</dbReference>
<keyword evidence="10 15" id="KW-0067">ATP-binding</keyword>
<dbReference type="Proteomes" id="UP000626148">
    <property type="component" value="Unassembled WGS sequence"/>
</dbReference>
<keyword evidence="17" id="KW-0175">Coiled coil</keyword>
<keyword evidence="3 15" id="KW-1003">Cell membrane</keyword>
<comment type="similarity">
    <text evidence="2 15">In the C-terminal section; belongs to the peptidase M41 family.</text>
</comment>
<organism evidence="20 21">
    <name type="scientific">Saccharospirillum salsuginis</name>
    <dbReference type="NCBI Taxonomy" id="418750"/>
    <lineage>
        <taxon>Bacteria</taxon>
        <taxon>Pseudomonadati</taxon>
        <taxon>Pseudomonadota</taxon>
        <taxon>Gammaproteobacteria</taxon>
        <taxon>Oceanospirillales</taxon>
        <taxon>Saccharospirillaceae</taxon>
        <taxon>Saccharospirillum</taxon>
    </lineage>
</organism>
<evidence type="ECO:0000256" key="11">
    <source>
        <dbReference type="ARBA" id="ARBA00022989"/>
    </source>
</evidence>
<dbReference type="AlphaFoldDB" id="A0A918KJS3"/>
<evidence type="ECO:0000256" key="17">
    <source>
        <dbReference type="SAM" id="Coils"/>
    </source>
</evidence>
<dbReference type="InterPro" id="IPR003959">
    <property type="entry name" value="ATPase_AAA_core"/>
</dbReference>
<comment type="subunit">
    <text evidence="15">Homohexamer.</text>
</comment>
<feature type="transmembrane region" description="Helical" evidence="15">
    <location>
        <begin position="37"/>
        <end position="55"/>
    </location>
</feature>
<feature type="transmembrane region" description="Helical" evidence="15">
    <location>
        <begin position="141"/>
        <end position="163"/>
    </location>
</feature>
<dbReference type="SMART" id="SM00382">
    <property type="entry name" value="AAA"/>
    <property type="match status" value="1"/>
</dbReference>
<dbReference type="Gene3D" id="1.10.8.60">
    <property type="match status" value="1"/>
</dbReference>
<dbReference type="InterPro" id="IPR000642">
    <property type="entry name" value="Peptidase_M41"/>
</dbReference>
<comment type="function">
    <text evidence="15">Acts as a processive, ATP-dependent zinc metallopeptidase for both cytoplasmic and membrane proteins. Plays a role in the quality control of integral membrane proteins.</text>
</comment>
<dbReference type="PROSITE" id="PS00674">
    <property type="entry name" value="AAA"/>
    <property type="match status" value="1"/>
</dbReference>
<evidence type="ECO:0000256" key="18">
    <source>
        <dbReference type="SAM" id="MobiDB-lite"/>
    </source>
</evidence>
<dbReference type="FunFam" id="1.10.8.60:FF:000001">
    <property type="entry name" value="ATP-dependent zinc metalloprotease FtsH"/>
    <property type="match status" value="1"/>
</dbReference>
<dbReference type="GO" id="GO:0004222">
    <property type="term" value="F:metalloendopeptidase activity"/>
    <property type="evidence" value="ECO:0007669"/>
    <property type="project" value="InterPro"/>
</dbReference>
<evidence type="ECO:0000256" key="9">
    <source>
        <dbReference type="ARBA" id="ARBA00022833"/>
    </source>
</evidence>
<proteinExistence type="inferred from homology"/>
<feature type="binding site" evidence="15">
    <location>
        <position position="463"/>
    </location>
    <ligand>
        <name>Zn(2+)</name>
        <dbReference type="ChEBI" id="CHEBI:29105"/>
        <note>catalytic</note>
    </ligand>
</feature>
<protein>
    <recommendedName>
        <fullName evidence="15">ATP-dependent zinc metalloprotease FtsH</fullName>
        <ecNumber evidence="15">3.4.24.-</ecNumber>
    </recommendedName>
</protein>
<evidence type="ECO:0000256" key="14">
    <source>
        <dbReference type="ARBA" id="ARBA00061570"/>
    </source>
</evidence>
<dbReference type="Pfam" id="PF17862">
    <property type="entry name" value="AAA_lid_3"/>
    <property type="match status" value="1"/>
</dbReference>
<keyword evidence="13 15" id="KW-0472">Membrane</keyword>
<dbReference type="GO" id="GO:0016887">
    <property type="term" value="F:ATP hydrolysis activity"/>
    <property type="evidence" value="ECO:0007669"/>
    <property type="project" value="UniProtKB-UniRule"/>
</dbReference>
<dbReference type="PANTHER" id="PTHR23076">
    <property type="entry name" value="METALLOPROTEASE M41 FTSH"/>
    <property type="match status" value="1"/>
</dbReference>
<dbReference type="GO" id="GO:0005524">
    <property type="term" value="F:ATP binding"/>
    <property type="evidence" value="ECO:0007669"/>
    <property type="project" value="UniProtKB-UniRule"/>
</dbReference>
<evidence type="ECO:0000256" key="16">
    <source>
        <dbReference type="RuleBase" id="RU003651"/>
    </source>
</evidence>
<gene>
    <name evidence="15 20" type="primary">ftsH</name>
    <name evidence="20" type="ORF">GCM10007392_36840</name>
</gene>
<dbReference type="SUPFAM" id="SSF140990">
    <property type="entry name" value="FtsH protease domain-like"/>
    <property type="match status" value="1"/>
</dbReference>
<evidence type="ECO:0000256" key="12">
    <source>
        <dbReference type="ARBA" id="ARBA00023049"/>
    </source>
</evidence>
<dbReference type="PANTHER" id="PTHR23076:SF97">
    <property type="entry name" value="ATP-DEPENDENT ZINC METALLOPROTEASE YME1L1"/>
    <property type="match status" value="1"/>
</dbReference>
<evidence type="ECO:0000313" key="20">
    <source>
        <dbReference type="EMBL" id="GGX65856.1"/>
    </source>
</evidence>
<dbReference type="GO" id="GO:0030163">
    <property type="term" value="P:protein catabolic process"/>
    <property type="evidence" value="ECO:0007669"/>
    <property type="project" value="UniProtKB-UniRule"/>
</dbReference>
<evidence type="ECO:0000256" key="8">
    <source>
        <dbReference type="ARBA" id="ARBA00022801"/>
    </source>
</evidence>
<feature type="binding site" evidence="15">
    <location>
        <begin position="238"/>
        <end position="245"/>
    </location>
    <ligand>
        <name>ATP</name>
        <dbReference type="ChEBI" id="CHEBI:30616"/>
    </ligand>
</feature>
<comment type="cofactor">
    <cofactor evidence="15">
        <name>Zn(2+)</name>
        <dbReference type="ChEBI" id="CHEBI:29105"/>
    </cofactor>
    <text evidence="15">Binds 1 zinc ion per subunit.</text>
</comment>
<accession>A0A918KJS3</accession>
<dbReference type="Gene3D" id="3.40.50.300">
    <property type="entry name" value="P-loop containing nucleotide triphosphate hydrolases"/>
    <property type="match status" value="1"/>
</dbReference>
<feature type="region of interest" description="Disordered" evidence="18">
    <location>
        <begin position="1"/>
        <end position="28"/>
    </location>
</feature>
<reference evidence="20" key="1">
    <citation type="journal article" date="2014" name="Int. J. Syst. Evol. Microbiol.">
        <title>Complete genome sequence of Corynebacterium casei LMG S-19264T (=DSM 44701T), isolated from a smear-ripened cheese.</title>
        <authorList>
            <consortium name="US DOE Joint Genome Institute (JGI-PGF)"/>
            <person name="Walter F."/>
            <person name="Albersmeier A."/>
            <person name="Kalinowski J."/>
            <person name="Ruckert C."/>
        </authorList>
    </citation>
    <scope>NUCLEOTIDE SEQUENCE</scope>
    <source>
        <strain evidence="20">KCTC 22169</strain>
    </source>
</reference>
<dbReference type="InterPro" id="IPR037219">
    <property type="entry name" value="Peptidase_M41-like"/>
</dbReference>
<dbReference type="InterPro" id="IPR027417">
    <property type="entry name" value="P-loop_NTPase"/>
</dbReference>
<reference evidence="20" key="2">
    <citation type="submission" date="2020-09" db="EMBL/GenBank/DDBJ databases">
        <authorList>
            <person name="Sun Q."/>
            <person name="Kim S."/>
        </authorList>
    </citation>
    <scope>NUCLEOTIDE SEQUENCE</scope>
    <source>
        <strain evidence="20">KCTC 22169</strain>
    </source>
</reference>
<evidence type="ECO:0000256" key="7">
    <source>
        <dbReference type="ARBA" id="ARBA00022741"/>
    </source>
</evidence>
<dbReference type="InterPro" id="IPR011546">
    <property type="entry name" value="Pept_M41_FtsH_extracell"/>
</dbReference>
<comment type="similarity">
    <text evidence="16">Belongs to the AAA ATPase family.</text>
</comment>
<dbReference type="RefSeq" id="WP_189611437.1">
    <property type="nucleotide sequence ID" value="NZ_BMXR01000010.1"/>
</dbReference>
<name>A0A918KJS3_9GAMM</name>
<evidence type="ECO:0000256" key="6">
    <source>
        <dbReference type="ARBA" id="ARBA00022723"/>
    </source>
</evidence>
<dbReference type="InterPro" id="IPR003960">
    <property type="entry name" value="ATPase_AAA_CS"/>
</dbReference>
<dbReference type="Pfam" id="PF06480">
    <property type="entry name" value="FtsH_ext"/>
    <property type="match status" value="1"/>
</dbReference>
<feature type="binding site" evidence="15">
    <location>
        <position position="459"/>
    </location>
    <ligand>
        <name>Zn(2+)</name>
        <dbReference type="ChEBI" id="CHEBI:29105"/>
        <note>catalytic</note>
    </ligand>
</feature>
<dbReference type="InterPro" id="IPR041569">
    <property type="entry name" value="AAA_lid_3"/>
</dbReference>